<dbReference type="AlphaFoldDB" id="A0A656Z9X9"/>
<sequence length="390" mass="42012">MSLINQMLRDLDARHASDAATLMPHQVRALPAGRQDIHRLLLLVLMVLAGGVVAALGIDAWRSAKPVDASATPGAGPGTAAEQTASSPGMPVETLEGEWLASLPTLAEVQQSGNFGLRLDRTLKLTGVSGSMPVAATGKKPAAETAAKQPEEVRLEAKAAGATEAAEEKVPPQKTSSKEDAAAPVSPMPANETEAPARIEKTDRGEPGSEILRKAIQLYRQGRTSDAISRLQQGLREMPRQTALRQTLLGIYIEQGQLDDALVLLKDSLGLLPERADWAMTAARIQVERGRPADAWETLQRHQSSAGRNADYQGFAAVLLQHLKKPREAAQYYRAALRLKPQEARWWYALGSVLEADGQLAEARDAWLRAQAIGGLPPSLADSLERKLRP</sequence>
<protein>
    <submittedName>
        <fullName evidence="1">Uncharacterized protein</fullName>
    </submittedName>
</protein>
<dbReference type="Proteomes" id="UP000243416">
    <property type="component" value="Unassembled WGS sequence"/>
</dbReference>
<keyword evidence="2" id="KW-1185">Reference proteome</keyword>
<reference evidence="1 2" key="1">
    <citation type="journal article" date="2016" name="ISME J.">
        <title>Integrated multi-omics analyses reveal the biochemical mechanisms and phylogenetic relevance of anaerobic androgen biodegradation in the environment.</title>
        <authorList>
            <person name="Yang F.C."/>
            <person name="Chen Y.L."/>
            <person name="Tang S.L."/>
            <person name="Yu C.P."/>
            <person name="Wang P.H."/>
            <person name="Ismail W."/>
            <person name="Wang C.H."/>
            <person name="Ding J.Y."/>
            <person name="Yang C.Y."/>
            <person name="Yang C.Y."/>
            <person name="Chiang Y.R."/>
        </authorList>
    </citation>
    <scope>NUCLEOTIDE SEQUENCE [LARGE SCALE GENOMIC DNA]</scope>
    <source>
        <strain evidence="1 2">DSM 13999</strain>
    </source>
</reference>
<dbReference type="InterPro" id="IPR011990">
    <property type="entry name" value="TPR-like_helical_dom_sf"/>
</dbReference>
<gene>
    <name evidence="1" type="ORF">ACY05_01335</name>
</gene>
<dbReference type="Pfam" id="PF14559">
    <property type="entry name" value="TPR_19"/>
    <property type="match status" value="1"/>
</dbReference>
<organism evidence="1 2">
    <name type="scientific">Sterolibacterium denitrificans</name>
    <dbReference type="NCBI Taxonomy" id="157592"/>
    <lineage>
        <taxon>Bacteria</taxon>
        <taxon>Pseudomonadati</taxon>
        <taxon>Pseudomonadota</taxon>
        <taxon>Betaproteobacteria</taxon>
        <taxon>Nitrosomonadales</taxon>
        <taxon>Sterolibacteriaceae</taxon>
        <taxon>Sterolibacterium</taxon>
    </lineage>
</organism>
<name>A0A656Z9X9_9PROT</name>
<dbReference type="OrthoDB" id="5406098at2"/>
<proteinExistence type="predicted"/>
<dbReference type="RefSeq" id="WP_067169770.1">
    <property type="nucleotide sequence ID" value="NZ_LFZK01000001.1"/>
</dbReference>
<dbReference type="SUPFAM" id="SSF48452">
    <property type="entry name" value="TPR-like"/>
    <property type="match status" value="1"/>
</dbReference>
<dbReference type="SMART" id="SM00028">
    <property type="entry name" value="TPR"/>
    <property type="match status" value="3"/>
</dbReference>
<dbReference type="EMBL" id="LFZK01000001">
    <property type="protein sequence ID" value="KYC29226.1"/>
    <property type="molecule type" value="Genomic_DNA"/>
</dbReference>
<accession>A0A656Z9X9</accession>
<evidence type="ECO:0000313" key="1">
    <source>
        <dbReference type="EMBL" id="KYC29226.1"/>
    </source>
</evidence>
<dbReference type="Gene3D" id="1.25.40.10">
    <property type="entry name" value="Tetratricopeptide repeat domain"/>
    <property type="match status" value="2"/>
</dbReference>
<evidence type="ECO:0000313" key="2">
    <source>
        <dbReference type="Proteomes" id="UP000243416"/>
    </source>
</evidence>
<comment type="caution">
    <text evidence="1">The sequence shown here is derived from an EMBL/GenBank/DDBJ whole genome shotgun (WGS) entry which is preliminary data.</text>
</comment>
<dbReference type="Pfam" id="PF13432">
    <property type="entry name" value="TPR_16"/>
    <property type="match status" value="1"/>
</dbReference>
<dbReference type="InterPro" id="IPR019734">
    <property type="entry name" value="TPR_rpt"/>
</dbReference>